<dbReference type="Gene3D" id="1.10.10.10">
    <property type="entry name" value="Winged helix-like DNA-binding domain superfamily/Winged helix DNA-binding domain"/>
    <property type="match status" value="1"/>
</dbReference>
<dbReference type="Pfam" id="PF04542">
    <property type="entry name" value="Sigma70_r2"/>
    <property type="match status" value="1"/>
</dbReference>
<accession>A0A1T5CLR5</accession>
<evidence type="ECO:0000259" key="5">
    <source>
        <dbReference type="Pfam" id="PF04542"/>
    </source>
</evidence>
<evidence type="ECO:0000313" key="7">
    <source>
        <dbReference type="EMBL" id="SKB60281.1"/>
    </source>
</evidence>
<dbReference type="InterPro" id="IPR013249">
    <property type="entry name" value="RNA_pol_sigma70_r4_t2"/>
</dbReference>
<dbReference type="GO" id="GO:0006352">
    <property type="term" value="P:DNA-templated transcription initiation"/>
    <property type="evidence" value="ECO:0007669"/>
    <property type="project" value="InterPro"/>
</dbReference>
<dbReference type="SUPFAM" id="SSF88946">
    <property type="entry name" value="Sigma2 domain of RNA polymerase sigma factors"/>
    <property type="match status" value="1"/>
</dbReference>
<dbReference type="OrthoDB" id="706793at2"/>
<protein>
    <submittedName>
        <fullName evidence="7">RNA polymerase sigma-70 factor, ECF subfamily</fullName>
    </submittedName>
</protein>
<organism evidence="7 8">
    <name type="scientific">Sphingobacterium nematocida</name>
    <dbReference type="NCBI Taxonomy" id="1513896"/>
    <lineage>
        <taxon>Bacteria</taxon>
        <taxon>Pseudomonadati</taxon>
        <taxon>Bacteroidota</taxon>
        <taxon>Sphingobacteriia</taxon>
        <taxon>Sphingobacteriales</taxon>
        <taxon>Sphingobacteriaceae</taxon>
        <taxon>Sphingobacterium</taxon>
    </lineage>
</organism>
<keyword evidence="2" id="KW-0805">Transcription regulation</keyword>
<dbReference type="Gene3D" id="1.10.1740.10">
    <property type="match status" value="1"/>
</dbReference>
<evidence type="ECO:0000256" key="4">
    <source>
        <dbReference type="ARBA" id="ARBA00023163"/>
    </source>
</evidence>
<dbReference type="Proteomes" id="UP000190150">
    <property type="component" value="Unassembled WGS sequence"/>
</dbReference>
<keyword evidence="4" id="KW-0804">Transcription</keyword>
<proteinExistence type="inferred from homology"/>
<feature type="domain" description="RNA polymerase sigma-70 region 2" evidence="5">
    <location>
        <begin position="29"/>
        <end position="93"/>
    </location>
</feature>
<keyword evidence="8" id="KW-1185">Reference proteome</keyword>
<reference evidence="8" key="1">
    <citation type="submission" date="2017-02" db="EMBL/GenBank/DDBJ databases">
        <authorList>
            <person name="Varghese N."/>
            <person name="Submissions S."/>
        </authorList>
    </citation>
    <scope>NUCLEOTIDE SEQUENCE [LARGE SCALE GENOMIC DNA]</scope>
    <source>
        <strain evidence="8">DSM 24091</strain>
    </source>
</reference>
<evidence type="ECO:0000256" key="1">
    <source>
        <dbReference type="ARBA" id="ARBA00010641"/>
    </source>
</evidence>
<feature type="domain" description="RNA polymerase sigma factor 70 region 4 type 2" evidence="6">
    <location>
        <begin position="126"/>
        <end position="170"/>
    </location>
</feature>
<evidence type="ECO:0000259" key="6">
    <source>
        <dbReference type="Pfam" id="PF08281"/>
    </source>
</evidence>
<dbReference type="STRING" id="1513896.SAMN05660841_01421"/>
<name>A0A1T5CLR5_9SPHI</name>
<dbReference type="InterPro" id="IPR039425">
    <property type="entry name" value="RNA_pol_sigma-70-like"/>
</dbReference>
<dbReference type="GO" id="GO:0003677">
    <property type="term" value="F:DNA binding"/>
    <property type="evidence" value="ECO:0007669"/>
    <property type="project" value="InterPro"/>
</dbReference>
<dbReference type="PANTHER" id="PTHR43133">
    <property type="entry name" value="RNA POLYMERASE ECF-TYPE SIGMA FACTO"/>
    <property type="match status" value="1"/>
</dbReference>
<evidence type="ECO:0000256" key="2">
    <source>
        <dbReference type="ARBA" id="ARBA00023015"/>
    </source>
</evidence>
<dbReference type="GO" id="GO:0016987">
    <property type="term" value="F:sigma factor activity"/>
    <property type="evidence" value="ECO:0007669"/>
    <property type="project" value="UniProtKB-KW"/>
</dbReference>
<sequence>MNRQLNMDLTNDEFQQFLTGDEFVFRKVFNCYHQVLYRYAYAVIKCDFEAEEVVQEAFIQLFKGCQSMKDPGQLYPYLFVVVKRQLIQSFRKKLVQAKYNRYVEQNWTEVSRCTQHQLEASDLTNMLQSAMEDLSIKEKEVYTLNKLSGLSYDEISDFTGASRNTIKNQIISASKKIRIQLQKYYFLFLF</sequence>
<dbReference type="PANTHER" id="PTHR43133:SF46">
    <property type="entry name" value="RNA POLYMERASE SIGMA-70 FACTOR ECF SUBFAMILY"/>
    <property type="match status" value="1"/>
</dbReference>
<dbReference type="EMBL" id="FUZF01000004">
    <property type="protein sequence ID" value="SKB60281.1"/>
    <property type="molecule type" value="Genomic_DNA"/>
</dbReference>
<dbReference type="NCBIfam" id="TIGR02937">
    <property type="entry name" value="sigma70-ECF"/>
    <property type="match status" value="1"/>
</dbReference>
<dbReference type="InterPro" id="IPR013324">
    <property type="entry name" value="RNA_pol_sigma_r3/r4-like"/>
</dbReference>
<keyword evidence="3" id="KW-0731">Sigma factor</keyword>
<gene>
    <name evidence="7" type="ORF">SAMN05660841_01421</name>
</gene>
<dbReference type="RefSeq" id="WP_079642393.1">
    <property type="nucleotide sequence ID" value="NZ_FUZF01000004.1"/>
</dbReference>
<dbReference type="Pfam" id="PF08281">
    <property type="entry name" value="Sigma70_r4_2"/>
    <property type="match status" value="1"/>
</dbReference>
<dbReference type="InterPro" id="IPR036388">
    <property type="entry name" value="WH-like_DNA-bd_sf"/>
</dbReference>
<dbReference type="InterPro" id="IPR013325">
    <property type="entry name" value="RNA_pol_sigma_r2"/>
</dbReference>
<comment type="similarity">
    <text evidence="1">Belongs to the sigma-70 factor family. ECF subfamily.</text>
</comment>
<dbReference type="InterPro" id="IPR014284">
    <property type="entry name" value="RNA_pol_sigma-70_dom"/>
</dbReference>
<evidence type="ECO:0000256" key="3">
    <source>
        <dbReference type="ARBA" id="ARBA00023082"/>
    </source>
</evidence>
<dbReference type="SUPFAM" id="SSF88659">
    <property type="entry name" value="Sigma3 and sigma4 domains of RNA polymerase sigma factors"/>
    <property type="match status" value="1"/>
</dbReference>
<dbReference type="AlphaFoldDB" id="A0A1T5CLR5"/>
<dbReference type="InterPro" id="IPR007627">
    <property type="entry name" value="RNA_pol_sigma70_r2"/>
</dbReference>
<dbReference type="CDD" id="cd06171">
    <property type="entry name" value="Sigma70_r4"/>
    <property type="match status" value="1"/>
</dbReference>
<evidence type="ECO:0000313" key="8">
    <source>
        <dbReference type="Proteomes" id="UP000190150"/>
    </source>
</evidence>